<organism evidence="1">
    <name type="scientific">marine sediment metagenome</name>
    <dbReference type="NCBI Taxonomy" id="412755"/>
    <lineage>
        <taxon>unclassified sequences</taxon>
        <taxon>metagenomes</taxon>
        <taxon>ecological metagenomes</taxon>
    </lineage>
</organism>
<evidence type="ECO:0000313" key="1">
    <source>
        <dbReference type="EMBL" id="KKK97727.1"/>
    </source>
</evidence>
<gene>
    <name evidence="1" type="ORF">LCGC14_2649840</name>
</gene>
<protein>
    <submittedName>
        <fullName evidence="1">Uncharacterized protein</fullName>
    </submittedName>
</protein>
<proteinExistence type="predicted"/>
<comment type="caution">
    <text evidence="1">The sequence shown here is derived from an EMBL/GenBank/DDBJ whole genome shotgun (WGS) entry which is preliminary data.</text>
</comment>
<dbReference type="EMBL" id="LAZR01045922">
    <property type="protein sequence ID" value="KKK97727.1"/>
    <property type="molecule type" value="Genomic_DNA"/>
</dbReference>
<name>A0A0F8ZV43_9ZZZZ</name>
<accession>A0A0F8ZV43</accession>
<reference evidence="1" key="1">
    <citation type="journal article" date="2015" name="Nature">
        <title>Complex archaea that bridge the gap between prokaryotes and eukaryotes.</title>
        <authorList>
            <person name="Spang A."/>
            <person name="Saw J.H."/>
            <person name="Jorgensen S.L."/>
            <person name="Zaremba-Niedzwiedzka K."/>
            <person name="Martijn J."/>
            <person name="Lind A.E."/>
            <person name="van Eijk R."/>
            <person name="Schleper C."/>
            <person name="Guy L."/>
            <person name="Ettema T.J."/>
        </authorList>
    </citation>
    <scope>NUCLEOTIDE SEQUENCE</scope>
</reference>
<sequence>MKLTKEQQKEIDKINSMDHESMCSLWRFAAIGHPYFDATKPYYEVFRKRLYDHFGGFTPEISKSIGW</sequence>
<dbReference type="AlphaFoldDB" id="A0A0F8ZV43"/>